<dbReference type="InterPro" id="IPR015168">
    <property type="entry name" value="SsuA/THI5"/>
</dbReference>
<organism evidence="2 3">
    <name type="scientific">Dongia sedimenti</name>
    <dbReference type="NCBI Taxonomy" id="3064282"/>
    <lineage>
        <taxon>Bacteria</taxon>
        <taxon>Pseudomonadati</taxon>
        <taxon>Pseudomonadota</taxon>
        <taxon>Alphaproteobacteria</taxon>
        <taxon>Rhodospirillales</taxon>
        <taxon>Dongiaceae</taxon>
        <taxon>Dongia</taxon>
    </lineage>
</organism>
<comment type="caution">
    <text evidence="2">The sequence shown here is derived from an EMBL/GenBank/DDBJ whole genome shotgun (WGS) entry which is preliminary data.</text>
</comment>
<dbReference type="SUPFAM" id="SSF53850">
    <property type="entry name" value="Periplasmic binding protein-like II"/>
    <property type="match status" value="1"/>
</dbReference>
<dbReference type="Pfam" id="PF09084">
    <property type="entry name" value="NMT1"/>
    <property type="match status" value="1"/>
</dbReference>
<dbReference type="InterPro" id="IPR027939">
    <property type="entry name" value="NMT1/THI5"/>
</dbReference>
<reference evidence="3" key="1">
    <citation type="submission" date="2023-08" db="EMBL/GenBank/DDBJ databases">
        <title>Rhodospirillaceae gen. nov., a novel taxon isolated from the Yangtze River Yuezi River estuary sludge.</title>
        <authorList>
            <person name="Ruan L."/>
        </authorList>
    </citation>
    <scope>NUCLEOTIDE SEQUENCE [LARGE SCALE GENOMIC DNA]</scope>
    <source>
        <strain evidence="3">R-7</strain>
    </source>
</reference>
<feature type="domain" description="SsuA/THI5-like" evidence="1">
    <location>
        <begin position="42"/>
        <end position="256"/>
    </location>
</feature>
<sequence length="336" mass="35215">MKRMREMILGAGAIAAGIGFAASVASADDAVRLRLNWMYYGSHAGFAYGMDRGYYKEQGIDLDIRSGNGSGSAHRLVANGDSTFSYGSCASMTNLAAQGAPLISVGVIDAMGTEAIIVQPDAGVKDIKDLKGKSLLTTANAGVNTFFPLVLKNAGLAEGDVKITNVPDGALVSSYLQKAGGAVGILGGLDDKPAEIKANGGAAPVTFPYSDYGVNQVGYCIVTTKETVEKHPDLVKRFMAATVKAYKETAANPDAAIAAMADIVGGTMAEDAGKAQAREVLDVTLGVLYSKVNKDKVLGLNVASDWSDMLELMKKYNDLKTDQPATAFYTNDFLPK</sequence>
<dbReference type="PANTHER" id="PTHR31528:SF15">
    <property type="entry name" value="RIBOFLAVIN-BINDING PROTEIN RIBY"/>
    <property type="match status" value="1"/>
</dbReference>
<name>A0ABU0YFV0_9PROT</name>
<dbReference type="EMBL" id="JAUYVI010000001">
    <property type="protein sequence ID" value="MDQ7246601.1"/>
    <property type="molecule type" value="Genomic_DNA"/>
</dbReference>
<evidence type="ECO:0000313" key="3">
    <source>
        <dbReference type="Proteomes" id="UP001230156"/>
    </source>
</evidence>
<dbReference type="Gene3D" id="3.40.190.10">
    <property type="entry name" value="Periplasmic binding protein-like II"/>
    <property type="match status" value="2"/>
</dbReference>
<dbReference type="PANTHER" id="PTHR31528">
    <property type="entry name" value="4-AMINO-5-HYDROXYMETHYL-2-METHYLPYRIMIDINE PHOSPHATE SYNTHASE THI11-RELATED"/>
    <property type="match status" value="1"/>
</dbReference>
<dbReference type="Proteomes" id="UP001230156">
    <property type="component" value="Unassembled WGS sequence"/>
</dbReference>
<protein>
    <submittedName>
        <fullName evidence="2">ABC transporter substrate-binding protein</fullName>
    </submittedName>
</protein>
<accession>A0ABU0YFV0</accession>
<proteinExistence type="predicted"/>
<gene>
    <name evidence="2" type="ORF">Q8A70_02940</name>
</gene>
<dbReference type="RefSeq" id="WP_379953992.1">
    <property type="nucleotide sequence ID" value="NZ_JAUYVI010000001.1"/>
</dbReference>
<evidence type="ECO:0000313" key="2">
    <source>
        <dbReference type="EMBL" id="MDQ7246601.1"/>
    </source>
</evidence>
<keyword evidence="3" id="KW-1185">Reference proteome</keyword>
<evidence type="ECO:0000259" key="1">
    <source>
        <dbReference type="Pfam" id="PF09084"/>
    </source>
</evidence>